<evidence type="ECO:0000256" key="6">
    <source>
        <dbReference type="SAM" id="Phobius"/>
    </source>
</evidence>
<keyword evidence="5 6" id="KW-0472">Membrane</keyword>
<accession>A0ABW8N2T6</accession>
<reference evidence="7 8" key="1">
    <citation type="submission" date="2024-10" db="EMBL/GenBank/DDBJ databases">
        <title>Novel secondary metabolite-producing bacteria for plant disease control.</title>
        <authorList>
            <person name="Chevrette M."/>
        </authorList>
    </citation>
    <scope>NUCLEOTIDE SEQUENCE [LARGE SCALE GENOMIC DNA]</scope>
    <source>
        <strain evidence="7 8">J30 TE3557</strain>
    </source>
</reference>
<proteinExistence type="predicted"/>
<feature type="transmembrane region" description="Helical" evidence="6">
    <location>
        <begin position="266"/>
        <end position="284"/>
    </location>
</feature>
<feature type="transmembrane region" description="Helical" evidence="6">
    <location>
        <begin position="351"/>
        <end position="370"/>
    </location>
</feature>
<keyword evidence="8" id="KW-1185">Reference proteome</keyword>
<dbReference type="Gene3D" id="1.20.1250.20">
    <property type="entry name" value="MFS general substrate transporter like domains"/>
    <property type="match status" value="2"/>
</dbReference>
<evidence type="ECO:0000256" key="3">
    <source>
        <dbReference type="ARBA" id="ARBA00022692"/>
    </source>
</evidence>
<feature type="transmembrane region" description="Helical" evidence="6">
    <location>
        <begin position="79"/>
        <end position="98"/>
    </location>
</feature>
<feature type="transmembrane region" description="Helical" evidence="6">
    <location>
        <begin position="321"/>
        <end position="345"/>
    </location>
</feature>
<dbReference type="EMBL" id="JBIYEW010000003">
    <property type="protein sequence ID" value="MFK4637300.1"/>
    <property type="molecule type" value="Genomic_DNA"/>
</dbReference>
<keyword evidence="2" id="KW-1003">Cell membrane</keyword>
<comment type="caution">
    <text evidence="7">The sequence shown here is derived from an EMBL/GenBank/DDBJ whole genome shotgun (WGS) entry which is preliminary data.</text>
</comment>
<gene>
    <name evidence="7" type="ORF">ABIA52_000189</name>
</gene>
<dbReference type="Pfam" id="PF07690">
    <property type="entry name" value="MFS_1"/>
    <property type="match status" value="1"/>
</dbReference>
<sequence length="388" mass="38639">MNVPSETRGAGRLTAWTLPLALFFAVTVEMAPSGSLEHIAKAFGSDIGTAAAGSSLYALSTAVMALPLSALAQRFDLRPAAILTAGVFTALGLATSAAPDVSTYLILRTIQGAAHGAFFPLVLSLAAAASPNSTGKATARVLLGNGCALALGVPAAEALSSFDWRIPVALASCGVFAAMVYAPQPQAGTAPAANSSKAGSNGSFVPIALILAVALAGHFSYYTFLAPLAAREGTQPSLVLAAYGGAVIIATALSGRLAGKRRLHRALLVMVAEAAILACAAAFAGPVVVFATAVMAGACFGLLPTLIQSEILDRSLGNQTIASGAAVVAFNAGIAAGSASGATLVDTSIQAPALVGACLLGLSAIMLGFARRKKKTPEPAISNSAAIH</sequence>
<dbReference type="InterPro" id="IPR011701">
    <property type="entry name" value="MFS"/>
</dbReference>
<feature type="transmembrane region" description="Helical" evidence="6">
    <location>
        <begin position="110"/>
        <end position="129"/>
    </location>
</feature>
<organism evidence="7 8">
    <name type="scientific">Paenarthrobacter histidinolovorans</name>
    <dbReference type="NCBI Taxonomy" id="43664"/>
    <lineage>
        <taxon>Bacteria</taxon>
        <taxon>Bacillati</taxon>
        <taxon>Actinomycetota</taxon>
        <taxon>Actinomycetes</taxon>
        <taxon>Micrococcales</taxon>
        <taxon>Micrococcaceae</taxon>
        <taxon>Paenarthrobacter</taxon>
    </lineage>
</organism>
<dbReference type="InterPro" id="IPR050189">
    <property type="entry name" value="MFS_Efflux_Transporters"/>
</dbReference>
<feature type="transmembrane region" description="Helical" evidence="6">
    <location>
        <begin position="290"/>
        <end position="309"/>
    </location>
</feature>
<dbReference type="SUPFAM" id="SSF103473">
    <property type="entry name" value="MFS general substrate transporter"/>
    <property type="match status" value="1"/>
</dbReference>
<dbReference type="Proteomes" id="UP001620520">
    <property type="component" value="Unassembled WGS sequence"/>
</dbReference>
<feature type="transmembrane region" description="Helical" evidence="6">
    <location>
        <begin position="54"/>
        <end position="72"/>
    </location>
</feature>
<evidence type="ECO:0000256" key="1">
    <source>
        <dbReference type="ARBA" id="ARBA00004651"/>
    </source>
</evidence>
<evidence type="ECO:0000313" key="7">
    <source>
        <dbReference type="EMBL" id="MFK4637300.1"/>
    </source>
</evidence>
<dbReference type="PANTHER" id="PTHR43124">
    <property type="entry name" value="PURINE EFFLUX PUMP PBUE"/>
    <property type="match status" value="1"/>
</dbReference>
<name>A0ABW8N2T6_9MICC</name>
<evidence type="ECO:0000256" key="5">
    <source>
        <dbReference type="ARBA" id="ARBA00023136"/>
    </source>
</evidence>
<protein>
    <submittedName>
        <fullName evidence="7">MFS family arabinose efflux permease</fullName>
    </submittedName>
</protein>
<evidence type="ECO:0000256" key="4">
    <source>
        <dbReference type="ARBA" id="ARBA00022989"/>
    </source>
</evidence>
<comment type="subcellular location">
    <subcellularLocation>
        <location evidence="1">Cell membrane</location>
        <topology evidence="1">Multi-pass membrane protein</topology>
    </subcellularLocation>
</comment>
<keyword evidence="4 6" id="KW-1133">Transmembrane helix</keyword>
<evidence type="ECO:0000313" key="8">
    <source>
        <dbReference type="Proteomes" id="UP001620520"/>
    </source>
</evidence>
<feature type="transmembrane region" description="Helical" evidence="6">
    <location>
        <begin position="236"/>
        <end position="254"/>
    </location>
</feature>
<dbReference type="PANTHER" id="PTHR43124:SF10">
    <property type="entry name" value="PURINE EFFLUX PUMP PBUE"/>
    <property type="match status" value="1"/>
</dbReference>
<feature type="transmembrane region" description="Helical" evidence="6">
    <location>
        <begin position="204"/>
        <end position="224"/>
    </location>
</feature>
<keyword evidence="3 6" id="KW-0812">Transmembrane</keyword>
<evidence type="ECO:0000256" key="2">
    <source>
        <dbReference type="ARBA" id="ARBA00022475"/>
    </source>
</evidence>
<dbReference type="InterPro" id="IPR036259">
    <property type="entry name" value="MFS_trans_sf"/>
</dbReference>